<evidence type="ECO:0000259" key="1">
    <source>
        <dbReference type="Pfam" id="PF01575"/>
    </source>
</evidence>
<comment type="caution">
    <text evidence="2">The sequence shown here is derived from an EMBL/GenBank/DDBJ whole genome shotgun (WGS) entry which is preliminary data.</text>
</comment>
<dbReference type="CDD" id="cd03450">
    <property type="entry name" value="NodN"/>
    <property type="match status" value="1"/>
</dbReference>
<reference evidence="2" key="1">
    <citation type="submission" date="2021-06" db="EMBL/GenBank/DDBJ databases">
        <title>Thalassococcus sp. CAU 1522 isolated from sea sand, Republic of Korea.</title>
        <authorList>
            <person name="Kim W."/>
        </authorList>
    </citation>
    <scope>NUCLEOTIDE SEQUENCE</scope>
    <source>
        <strain evidence="2">CAU 1522</strain>
    </source>
</reference>
<keyword evidence="3" id="KW-1185">Reference proteome</keyword>
<evidence type="ECO:0000313" key="3">
    <source>
        <dbReference type="Proteomes" id="UP001166293"/>
    </source>
</evidence>
<dbReference type="InterPro" id="IPR002539">
    <property type="entry name" value="MaoC-like_dom"/>
</dbReference>
<evidence type="ECO:0000313" key="2">
    <source>
        <dbReference type="EMBL" id="MBV2360269.1"/>
    </source>
</evidence>
<dbReference type="PANTHER" id="PTHR42993:SF1">
    <property type="entry name" value="MAOC-LIKE DEHYDRATASE DOMAIN-CONTAINING PROTEIN"/>
    <property type="match status" value="1"/>
</dbReference>
<accession>A0ABS6N8D8</accession>
<proteinExistence type="predicted"/>
<name>A0ABS6N8D8_9RHOB</name>
<dbReference type="PANTHER" id="PTHR42993">
    <property type="entry name" value="MAOC-LIKE DEHYDRATASE DOMAIN-CONTAINING PROTEIN"/>
    <property type="match status" value="1"/>
</dbReference>
<gene>
    <name evidence="2" type="ORF">KUH32_10820</name>
</gene>
<sequence>MSAELFRTASPAWSRWYVIGQERMTAFADVTEDWQFIHLDTARMASQGGTIAHGFLTLSMLSAMSYDVQPDIPGLTESLNYGFDRIRFVHPVRAGQKVRARFECGDVREKPGRYDVTWHVTVEIDGQDKPALVADWINTFLVETGQPRA</sequence>
<dbReference type="EMBL" id="JAHRWL010000001">
    <property type="protein sequence ID" value="MBV2360269.1"/>
    <property type="molecule type" value="Genomic_DNA"/>
</dbReference>
<dbReference type="InterPro" id="IPR039375">
    <property type="entry name" value="NodN-like"/>
</dbReference>
<dbReference type="Proteomes" id="UP001166293">
    <property type="component" value="Unassembled WGS sequence"/>
</dbReference>
<dbReference type="Pfam" id="PF01575">
    <property type="entry name" value="MaoC_dehydratas"/>
    <property type="match status" value="1"/>
</dbReference>
<feature type="domain" description="MaoC-like" evidence="1">
    <location>
        <begin position="14"/>
        <end position="117"/>
    </location>
</feature>
<dbReference type="RefSeq" id="WP_217778052.1">
    <property type="nucleotide sequence ID" value="NZ_JAHRWL010000001.1"/>
</dbReference>
<protein>
    <submittedName>
        <fullName evidence="2">MaoC family dehydratase</fullName>
    </submittedName>
</protein>
<organism evidence="2 3">
    <name type="scientific">Thalassococcus arenae</name>
    <dbReference type="NCBI Taxonomy" id="2851652"/>
    <lineage>
        <taxon>Bacteria</taxon>
        <taxon>Pseudomonadati</taxon>
        <taxon>Pseudomonadota</taxon>
        <taxon>Alphaproteobacteria</taxon>
        <taxon>Rhodobacterales</taxon>
        <taxon>Roseobacteraceae</taxon>
        <taxon>Thalassococcus</taxon>
    </lineage>
</organism>